<evidence type="ECO:0000313" key="3">
    <source>
        <dbReference type="Proteomes" id="UP000236752"/>
    </source>
</evidence>
<proteinExistence type="predicted"/>
<feature type="transmembrane region" description="Helical" evidence="1">
    <location>
        <begin position="71"/>
        <end position="92"/>
    </location>
</feature>
<sequence length="214" mass="23763">MSAIARITAGLIGLFAVGSIGLDMWISLSAYPDRTFLAEFWRLLRYFTILTNLMLAGLCFWVASGRRVAPFWTAAVALWIAIVGIVYHLLLARDLSGIDWWPDFGLHTFVPVSYVLWWLVFAPKAGLRFVDGLSWLGWPALYVVYALGRGAFDGRYPYFFLNPEKSGWMGVAGWSAGLCAAFFVGGIVMIALAKLLTKGRPHPADAALRDPQLR</sequence>
<dbReference type="AlphaFoldDB" id="A0A1H5UFH0"/>
<accession>A0A1H5UFH0</accession>
<dbReference type="EMBL" id="FNUZ01000001">
    <property type="protein sequence ID" value="SEF73766.1"/>
    <property type="molecule type" value="Genomic_DNA"/>
</dbReference>
<dbReference type="RefSeq" id="WP_103909318.1">
    <property type="nucleotide sequence ID" value="NZ_FNUZ01000001.1"/>
</dbReference>
<feature type="transmembrane region" description="Helical" evidence="1">
    <location>
        <begin position="133"/>
        <end position="152"/>
    </location>
</feature>
<organism evidence="2 3">
    <name type="scientific">Thalassococcus halodurans</name>
    <dbReference type="NCBI Taxonomy" id="373675"/>
    <lineage>
        <taxon>Bacteria</taxon>
        <taxon>Pseudomonadati</taxon>
        <taxon>Pseudomonadota</taxon>
        <taxon>Alphaproteobacteria</taxon>
        <taxon>Rhodobacterales</taxon>
        <taxon>Roseobacteraceae</taxon>
        <taxon>Thalassococcus</taxon>
    </lineage>
</organism>
<feature type="transmembrane region" description="Helical" evidence="1">
    <location>
        <begin position="7"/>
        <end position="31"/>
    </location>
</feature>
<protein>
    <recommendedName>
        <fullName evidence="4">FAR-17a/AIG1-like protein</fullName>
    </recommendedName>
</protein>
<dbReference type="Proteomes" id="UP000236752">
    <property type="component" value="Unassembled WGS sequence"/>
</dbReference>
<keyword evidence="1" id="KW-1133">Transmembrane helix</keyword>
<evidence type="ECO:0008006" key="4">
    <source>
        <dbReference type="Google" id="ProtNLM"/>
    </source>
</evidence>
<keyword evidence="3" id="KW-1185">Reference proteome</keyword>
<feature type="transmembrane region" description="Helical" evidence="1">
    <location>
        <begin position="172"/>
        <end position="193"/>
    </location>
</feature>
<dbReference type="InterPro" id="IPR049713">
    <property type="entry name" value="Pr6Pr-like"/>
</dbReference>
<evidence type="ECO:0000256" key="1">
    <source>
        <dbReference type="SAM" id="Phobius"/>
    </source>
</evidence>
<keyword evidence="1" id="KW-0812">Transmembrane</keyword>
<keyword evidence="1" id="KW-0472">Membrane</keyword>
<gene>
    <name evidence="2" type="ORF">SAMN04488045_0991</name>
</gene>
<reference evidence="2 3" key="1">
    <citation type="submission" date="2016-10" db="EMBL/GenBank/DDBJ databases">
        <authorList>
            <person name="de Groot N.N."/>
        </authorList>
    </citation>
    <scope>NUCLEOTIDE SEQUENCE [LARGE SCALE GENOMIC DNA]</scope>
    <source>
        <strain evidence="2 3">DSM 26915</strain>
    </source>
</reference>
<evidence type="ECO:0000313" key="2">
    <source>
        <dbReference type="EMBL" id="SEF73766.1"/>
    </source>
</evidence>
<dbReference type="NCBIfam" id="NF038065">
    <property type="entry name" value="Pr6Pr"/>
    <property type="match status" value="1"/>
</dbReference>
<name>A0A1H5UFH0_9RHOB</name>
<dbReference type="OrthoDB" id="9809977at2"/>
<feature type="transmembrane region" description="Helical" evidence="1">
    <location>
        <begin position="43"/>
        <end position="64"/>
    </location>
</feature>
<feature type="transmembrane region" description="Helical" evidence="1">
    <location>
        <begin position="104"/>
        <end position="121"/>
    </location>
</feature>